<dbReference type="eggNOG" id="ENOG502RKJ1">
    <property type="taxonomic scope" value="Eukaryota"/>
</dbReference>
<dbReference type="OrthoDB" id="5598852at2759"/>
<dbReference type="SUPFAM" id="SSF56112">
    <property type="entry name" value="Protein kinase-like (PK-like)"/>
    <property type="match status" value="1"/>
</dbReference>
<dbReference type="InterPro" id="IPR051678">
    <property type="entry name" value="AGP_Transferase"/>
</dbReference>
<name>M7SF01_EUTLA</name>
<protein>
    <submittedName>
        <fullName evidence="2">Putative aminoglycoside phosphotransferase protein</fullName>
    </submittedName>
</protein>
<dbReference type="InterPro" id="IPR002575">
    <property type="entry name" value="Aminoglycoside_PTrfase"/>
</dbReference>
<evidence type="ECO:0000313" key="3">
    <source>
        <dbReference type="Proteomes" id="UP000012174"/>
    </source>
</evidence>
<feature type="domain" description="Aminoglycoside phosphotransferase" evidence="1">
    <location>
        <begin position="94"/>
        <end position="207"/>
    </location>
</feature>
<dbReference type="KEGG" id="ela:UCREL1_10324"/>
<sequence length="325" mass="35994">MQGSLSYTVVATIETIVSFRVPEAKLGGEVDKLAHKIHGDLAPEATCHGTIVGDSPDGQPLMVCTMPLLPGKLLLEIISAKAELDEAALKKQLTFVTHLAQYFARAWLNPQPVDQAKLEDQKNFILKKLGILEGLAQFSYLQPHLLELQAKDGLALLYSPTYPQVLSHGDLNETNLLVDEGTSAITGIIDWSSAKIAPFGLELAALRRLGGNMNENGWTDFKDRKRLEAEFWAEFWTTTKTEDEVEQAKIKKAAELAAKLGSILDYAFCLTLDGQVLDDVSPEPAEYLKAWLGNPSWDHLVLREENKAVERHVDVDDKSMSESRK</sequence>
<dbReference type="GO" id="GO:0016740">
    <property type="term" value="F:transferase activity"/>
    <property type="evidence" value="ECO:0007669"/>
    <property type="project" value="UniProtKB-KW"/>
</dbReference>
<dbReference type="OMA" id="FARCWST"/>
<keyword evidence="2" id="KW-0808">Transferase</keyword>
<keyword evidence="3" id="KW-1185">Reference proteome</keyword>
<dbReference type="EMBL" id="KB707390">
    <property type="protein sequence ID" value="EMR62737.1"/>
    <property type="molecule type" value="Genomic_DNA"/>
</dbReference>
<reference evidence="3" key="1">
    <citation type="journal article" date="2013" name="Genome Announc.">
        <title>Draft genome sequence of the grapevine dieback fungus Eutypa lata UCR-EL1.</title>
        <authorList>
            <person name="Blanco-Ulate B."/>
            <person name="Rolshausen P.E."/>
            <person name="Cantu D."/>
        </authorList>
    </citation>
    <scope>NUCLEOTIDE SEQUENCE [LARGE SCALE GENOMIC DNA]</scope>
    <source>
        <strain evidence="3">UCR-EL1</strain>
    </source>
</reference>
<proteinExistence type="predicted"/>
<dbReference type="InterPro" id="IPR011009">
    <property type="entry name" value="Kinase-like_dom_sf"/>
</dbReference>
<organism evidence="2 3">
    <name type="scientific">Eutypa lata (strain UCR-EL1)</name>
    <name type="common">Grapevine dieback disease fungus</name>
    <name type="synonym">Eutypa armeniacae</name>
    <dbReference type="NCBI Taxonomy" id="1287681"/>
    <lineage>
        <taxon>Eukaryota</taxon>
        <taxon>Fungi</taxon>
        <taxon>Dikarya</taxon>
        <taxon>Ascomycota</taxon>
        <taxon>Pezizomycotina</taxon>
        <taxon>Sordariomycetes</taxon>
        <taxon>Xylariomycetidae</taxon>
        <taxon>Xylariales</taxon>
        <taxon>Diatrypaceae</taxon>
        <taxon>Eutypa</taxon>
    </lineage>
</organism>
<dbReference type="PANTHER" id="PTHR21310">
    <property type="entry name" value="AMINOGLYCOSIDE PHOSPHOTRANSFERASE-RELATED-RELATED"/>
    <property type="match status" value="1"/>
</dbReference>
<evidence type="ECO:0000259" key="1">
    <source>
        <dbReference type="Pfam" id="PF01636"/>
    </source>
</evidence>
<dbReference type="AlphaFoldDB" id="M7SF01"/>
<accession>M7SF01</accession>
<dbReference type="Proteomes" id="UP000012174">
    <property type="component" value="Unassembled WGS sequence"/>
</dbReference>
<dbReference type="Gene3D" id="3.90.1200.10">
    <property type="match status" value="1"/>
</dbReference>
<dbReference type="HOGENOM" id="CLU_038193_0_0_1"/>
<dbReference type="Pfam" id="PF01636">
    <property type="entry name" value="APH"/>
    <property type="match status" value="1"/>
</dbReference>
<gene>
    <name evidence="2" type="ORF">UCREL1_10324</name>
</gene>
<evidence type="ECO:0000313" key="2">
    <source>
        <dbReference type="EMBL" id="EMR62737.1"/>
    </source>
</evidence>